<gene>
    <name evidence="2" type="ORF">GHO39_10570</name>
    <name evidence="1" type="ORF">GHO40_02160</name>
</gene>
<dbReference type="InterPro" id="IPR015946">
    <property type="entry name" value="KH_dom-like_a/b"/>
</dbReference>
<protein>
    <submittedName>
        <fullName evidence="2">OsmC family peroxiredoxin</fullName>
    </submittedName>
</protein>
<proteinExistence type="predicted"/>
<dbReference type="Proteomes" id="UP000489190">
    <property type="component" value="Unassembled WGS sequence"/>
</dbReference>
<dbReference type="EMBL" id="WIWJ01000003">
    <property type="protein sequence ID" value="MQT45543.1"/>
    <property type="molecule type" value="Genomic_DNA"/>
</dbReference>
<dbReference type="STRING" id="1608996.TU84_05130"/>
<dbReference type="OrthoDB" id="7065654at2"/>
<dbReference type="SUPFAM" id="SSF82784">
    <property type="entry name" value="OsmC-like"/>
    <property type="match status" value="1"/>
</dbReference>
<organism evidence="2 4">
    <name type="scientific">Pseudomonas helleri</name>
    <dbReference type="NCBI Taxonomy" id="1608996"/>
    <lineage>
        <taxon>Bacteria</taxon>
        <taxon>Pseudomonadati</taxon>
        <taxon>Pseudomonadota</taxon>
        <taxon>Gammaproteobacteria</taxon>
        <taxon>Pseudomonadales</taxon>
        <taxon>Pseudomonadaceae</taxon>
        <taxon>Pseudomonas</taxon>
    </lineage>
</organism>
<accession>A0A0J6IH70</accession>
<name>A0A0J6IH70_9PSED</name>
<comment type="caution">
    <text evidence="2">The sequence shown here is derived from an EMBL/GenBank/DDBJ whole genome shotgun (WGS) entry which is preliminary data.</text>
</comment>
<dbReference type="Pfam" id="PF02566">
    <property type="entry name" value="OsmC"/>
    <property type="match status" value="1"/>
</dbReference>
<evidence type="ECO:0000313" key="1">
    <source>
        <dbReference type="EMBL" id="MQT45543.1"/>
    </source>
</evidence>
<evidence type="ECO:0000313" key="4">
    <source>
        <dbReference type="Proteomes" id="UP000489190"/>
    </source>
</evidence>
<sequence length="184" mass="19262">MSETTHRVTINGLHVNAGREVRERIRADGEGDIARPLYQTSVQWTQGYQTQTTVKSGAVLHGDEPCAYGGAGLGATPQELLLAGIGNCLAATYIGGLSASGVKVNSLVLDVSGRVDFRAAFGVTSGNPGFESIQVQVLIDTEESSERVDALLAKLLPTAPIPDTIMRPVPLTVEVQHTGGATHG</sequence>
<evidence type="ECO:0000313" key="3">
    <source>
        <dbReference type="Proteomes" id="UP000441404"/>
    </source>
</evidence>
<dbReference type="PANTHER" id="PTHR35368:SF1">
    <property type="entry name" value="HYDROPEROXIDE REDUCTASE"/>
    <property type="match status" value="1"/>
</dbReference>
<dbReference type="PANTHER" id="PTHR35368">
    <property type="entry name" value="HYDROPEROXIDE REDUCTASE"/>
    <property type="match status" value="1"/>
</dbReference>
<evidence type="ECO:0000313" key="2">
    <source>
        <dbReference type="EMBL" id="MQT89573.1"/>
    </source>
</evidence>
<dbReference type="InterPro" id="IPR052924">
    <property type="entry name" value="OsmC/Ohr_hydroprdx_reductase"/>
</dbReference>
<dbReference type="Gene3D" id="3.30.300.20">
    <property type="match status" value="1"/>
</dbReference>
<dbReference type="Proteomes" id="UP000441404">
    <property type="component" value="Unassembled WGS sequence"/>
</dbReference>
<dbReference type="InterPro" id="IPR003718">
    <property type="entry name" value="OsmC/Ohr_fam"/>
</dbReference>
<dbReference type="InterPro" id="IPR036102">
    <property type="entry name" value="OsmC/Ohrsf"/>
</dbReference>
<dbReference type="AlphaFoldDB" id="A0A0J6IH70"/>
<dbReference type="RefSeq" id="WP_048367688.1">
    <property type="nucleotide sequence ID" value="NZ_JANLOE010000036.1"/>
</dbReference>
<reference evidence="3 4" key="1">
    <citation type="submission" date="2019-10" db="EMBL/GenBank/DDBJ databases">
        <title>Evaluation of single-gene subtyping targets for Pseudomonas.</title>
        <authorList>
            <person name="Reichler S.J."/>
            <person name="Orsi R.H."/>
            <person name="Wiedmann M."/>
            <person name="Martin N.H."/>
            <person name="Murphy S.I."/>
        </authorList>
    </citation>
    <scope>NUCLEOTIDE SEQUENCE [LARGE SCALE GENOMIC DNA]</scope>
    <source>
        <strain evidence="2 4">FSL R10-3254</strain>
        <strain evidence="1 3">FSL R10-3257</strain>
    </source>
</reference>
<dbReference type="EMBL" id="WIWI01000024">
    <property type="protein sequence ID" value="MQT89573.1"/>
    <property type="molecule type" value="Genomic_DNA"/>
</dbReference>